<dbReference type="RefSeq" id="WP_093196738.1">
    <property type="nucleotide sequence ID" value="NZ_FNGS01000001.1"/>
</dbReference>
<evidence type="ECO:0000259" key="1">
    <source>
        <dbReference type="Pfam" id="PF11716"/>
    </source>
</evidence>
<proteinExistence type="predicted"/>
<dbReference type="InterPro" id="IPR024344">
    <property type="entry name" value="MDMPI_metal-binding"/>
</dbReference>
<organism evidence="2 3">
    <name type="scientific">Siphonobacter aquaeclarae</name>
    <dbReference type="NCBI Taxonomy" id="563176"/>
    <lineage>
        <taxon>Bacteria</taxon>
        <taxon>Pseudomonadati</taxon>
        <taxon>Bacteroidota</taxon>
        <taxon>Cytophagia</taxon>
        <taxon>Cytophagales</taxon>
        <taxon>Cytophagaceae</taxon>
        <taxon>Siphonobacter</taxon>
    </lineage>
</organism>
<evidence type="ECO:0000313" key="3">
    <source>
        <dbReference type="Proteomes" id="UP000198901"/>
    </source>
</evidence>
<dbReference type="OrthoDB" id="154293at2"/>
<sequence length="272" mass="31064">MTAHSHILELLLELDERLLDLLDTLPDQDWNRQTVARQWKIKDVAAHLLDGNIRGLSLGRDQYFGEVPDIQSYQDLVDFLNRLNADWVRAMKRVSPKMLVTLLRQTGRPYVAYLASLDPDEKALFSVAWAGEHESSNRFHIAREYTEKWLHQQQIRAAIGDVTLLSARYFRPFIDIFMQALPHTYRDTLADEGSTVEMRVSEDSWAIGRSDGKWQFLPVAPAEPTCRITLAPEIAWPLFSKSIRPEDIREGISVDGDPILAKAGLHMISVMA</sequence>
<evidence type="ECO:0000313" key="2">
    <source>
        <dbReference type="EMBL" id="SDL18234.1"/>
    </source>
</evidence>
<dbReference type="Proteomes" id="UP000198901">
    <property type="component" value="Unassembled WGS sequence"/>
</dbReference>
<protein>
    <submittedName>
        <fullName evidence="2">TIGR03083 family protein</fullName>
    </submittedName>
</protein>
<feature type="domain" description="Mycothiol-dependent maleylpyruvate isomerase metal-binding" evidence="1">
    <location>
        <begin position="12"/>
        <end position="155"/>
    </location>
</feature>
<dbReference type="GO" id="GO:0046872">
    <property type="term" value="F:metal ion binding"/>
    <property type="evidence" value="ECO:0007669"/>
    <property type="project" value="InterPro"/>
</dbReference>
<name>A0A1G9HZZ3_9BACT</name>
<dbReference type="InterPro" id="IPR017517">
    <property type="entry name" value="Maleyloyr_isom"/>
</dbReference>
<dbReference type="STRING" id="563176.SAMN04488090_0269"/>
<gene>
    <name evidence="2" type="ORF">SAMN04488090_0269</name>
</gene>
<dbReference type="Pfam" id="PF11716">
    <property type="entry name" value="MDMPI_N"/>
    <property type="match status" value="1"/>
</dbReference>
<accession>A0A1G9HZZ3</accession>
<reference evidence="2 3" key="1">
    <citation type="submission" date="2016-10" db="EMBL/GenBank/DDBJ databases">
        <authorList>
            <person name="de Groot N.N."/>
        </authorList>
    </citation>
    <scope>NUCLEOTIDE SEQUENCE [LARGE SCALE GENOMIC DNA]</scope>
    <source>
        <strain evidence="2 3">DSM 21668</strain>
    </source>
</reference>
<dbReference type="SUPFAM" id="SSF109854">
    <property type="entry name" value="DinB/YfiT-like putative metalloenzymes"/>
    <property type="match status" value="1"/>
</dbReference>
<dbReference type="NCBIfam" id="TIGR03083">
    <property type="entry name" value="maleylpyruvate isomerase family mycothiol-dependent enzyme"/>
    <property type="match status" value="1"/>
</dbReference>
<dbReference type="Gene3D" id="1.20.120.450">
    <property type="entry name" value="dinb family like domain"/>
    <property type="match status" value="1"/>
</dbReference>
<keyword evidence="3" id="KW-1185">Reference proteome</keyword>
<dbReference type="EMBL" id="FNGS01000001">
    <property type="protein sequence ID" value="SDL18234.1"/>
    <property type="molecule type" value="Genomic_DNA"/>
</dbReference>
<dbReference type="InterPro" id="IPR034660">
    <property type="entry name" value="DinB/YfiT-like"/>
</dbReference>
<dbReference type="AlphaFoldDB" id="A0A1G9HZZ3"/>